<dbReference type="Proteomes" id="UP000285258">
    <property type="component" value="Unassembled WGS sequence"/>
</dbReference>
<dbReference type="RefSeq" id="WP_087191169.1">
    <property type="nucleotide sequence ID" value="NZ_CP168029.1"/>
</dbReference>
<gene>
    <name evidence="2" type="ORF">DMP12_00505</name>
    <name evidence="1" type="ORF">GO738_07205</name>
</gene>
<reference evidence="1 4" key="4">
    <citation type="submission" date="2019-11" db="EMBL/GenBank/DDBJ databases">
        <title>Whole genome shotgun sequencing (WGS) data from Adlercreutzia equolifaciens ResAG-91, Eggerthella lenta MRI-F36, MRI-F37, MRI-F40, ResAG-49, ResAG-88, ResAG-121, ResAG-145, and Gordonibacter sp. ResAG-5, ResAG-26, ResAG-43, ResAG-50, ResAG-59.</title>
        <authorList>
            <person name="Stoll D.A."/>
            <person name="Danylec N."/>
            <person name="Franz C.M.A.P."/>
            <person name="Huch M."/>
        </authorList>
    </citation>
    <scope>NUCLEOTIDE SEQUENCE [LARGE SCALE GENOMIC DNA]</scope>
    <source>
        <strain evidence="1 4">ResAG-59</strain>
    </source>
</reference>
<evidence type="ECO:0000313" key="1">
    <source>
        <dbReference type="EMBL" id="MVN15137.1"/>
    </source>
</evidence>
<evidence type="ECO:0000313" key="4">
    <source>
        <dbReference type="Proteomes" id="UP000468327"/>
    </source>
</evidence>
<protein>
    <submittedName>
        <fullName evidence="2">Uncharacterized protein</fullName>
    </submittedName>
</protein>
<accession>A0A1Y4FV32</accession>
<sequence length="174" mass="19294">MADRVVESSDVEVPEIPEILEKVLLFSLEEAKEKMKQGADVVPFTALVVKENLFLENHPGESADECFAFARHTVENARGAEAYALCYDGYVEVDDETKDALIAEGGIPGEDEGVAVGFLYTMSEDGEPAFEEEPAYIGEAPNFMSGLKEADQYDEDEIDEKYLDDEEDFEGETE</sequence>
<comment type="caution">
    <text evidence="2">The sequence shown here is derived from an EMBL/GenBank/DDBJ whole genome shotgun (WGS) entry which is preliminary data.</text>
</comment>
<dbReference type="EMBL" id="WPOC01000009">
    <property type="protein sequence ID" value="MVN15137.1"/>
    <property type="molecule type" value="Genomic_DNA"/>
</dbReference>
<proteinExistence type="predicted"/>
<keyword evidence="4" id="KW-1185">Reference proteome</keyword>
<reference evidence="2" key="2">
    <citation type="journal article" date="2019" name="Int. J. Syst. Evol. Microbiol.">
        <title>Gordonibacter faecihominis is a later heterotypic synonym of Gordonibacter urolithinfaciens.</title>
        <authorList>
            <person name="Danylec N."/>
            <person name="Stoll D.A."/>
            <person name="Huch M."/>
        </authorList>
    </citation>
    <scope>NUCLEOTIDE SEQUENCE</scope>
    <source>
        <strain evidence="2">DSM 27213</strain>
    </source>
</reference>
<reference evidence="3" key="1">
    <citation type="submission" date="2018-05" db="EMBL/GenBank/DDBJ databases">
        <title>Genome Sequencing of selected type strains of the family Eggerthellaceae.</title>
        <authorList>
            <person name="Danylec N."/>
            <person name="Stoll D.A."/>
            <person name="Doetsch A."/>
            <person name="Huch M."/>
        </authorList>
    </citation>
    <scope>NUCLEOTIDE SEQUENCE [LARGE SCALE GENOMIC DNA]</scope>
    <source>
        <strain evidence="3">DSM 27213</strain>
    </source>
</reference>
<evidence type="ECO:0000313" key="2">
    <source>
        <dbReference type="EMBL" id="ROT92025.1"/>
    </source>
</evidence>
<dbReference type="AlphaFoldDB" id="A0A1Y4FV32"/>
<dbReference type="Proteomes" id="UP000468327">
    <property type="component" value="Unassembled WGS sequence"/>
</dbReference>
<name>A0A1Y4FV32_9ACTN</name>
<dbReference type="EMBL" id="QIBW01000001">
    <property type="protein sequence ID" value="ROT92025.1"/>
    <property type="molecule type" value="Genomic_DNA"/>
</dbReference>
<organism evidence="2 3">
    <name type="scientific">Gordonibacter urolithinfaciens</name>
    <dbReference type="NCBI Taxonomy" id="1335613"/>
    <lineage>
        <taxon>Bacteria</taxon>
        <taxon>Bacillati</taxon>
        <taxon>Actinomycetota</taxon>
        <taxon>Coriobacteriia</taxon>
        <taxon>Eggerthellales</taxon>
        <taxon>Eggerthellaceae</taxon>
        <taxon>Gordonibacter</taxon>
    </lineage>
</organism>
<evidence type="ECO:0000313" key="3">
    <source>
        <dbReference type="Proteomes" id="UP000285258"/>
    </source>
</evidence>
<reference evidence="2" key="3">
    <citation type="journal article" date="2019" name="Microbiol. Resour. Announc.">
        <title>Draft Genome Sequences of Type Strains of Gordonibacter faecihominis, Paraeggerthella hongkongensis, Parvibacter caecicola,Slackia equolifaciens, Slackia faecicanis, and Slackia isoflavoniconvertens.</title>
        <authorList>
            <person name="Danylec N."/>
            <person name="Stoll D.A."/>
            <person name="Dotsch A."/>
            <person name="Huch M."/>
        </authorList>
    </citation>
    <scope>NUCLEOTIDE SEQUENCE</scope>
    <source>
        <strain evidence="2">DSM 27213</strain>
    </source>
</reference>